<organism evidence="2 3">
    <name type="scientific">Siphonobacter curvatus</name>
    <dbReference type="NCBI Taxonomy" id="2094562"/>
    <lineage>
        <taxon>Bacteria</taxon>
        <taxon>Pseudomonadati</taxon>
        <taxon>Bacteroidota</taxon>
        <taxon>Cytophagia</taxon>
        <taxon>Cytophagales</taxon>
        <taxon>Cytophagaceae</taxon>
        <taxon>Siphonobacter</taxon>
    </lineage>
</organism>
<dbReference type="AlphaFoldDB" id="A0A2S7IP68"/>
<gene>
    <name evidence="2" type="ORF">C5O19_07710</name>
</gene>
<keyword evidence="3" id="KW-1185">Reference proteome</keyword>
<name>A0A2S7IP68_9BACT</name>
<keyword evidence="1" id="KW-1133">Transmembrane helix</keyword>
<feature type="transmembrane region" description="Helical" evidence="1">
    <location>
        <begin position="91"/>
        <end position="111"/>
    </location>
</feature>
<protein>
    <recommendedName>
        <fullName evidence="4">DUF2938 domain-containing protein</fullName>
    </recommendedName>
</protein>
<evidence type="ECO:0000256" key="1">
    <source>
        <dbReference type="SAM" id="Phobius"/>
    </source>
</evidence>
<reference evidence="3" key="1">
    <citation type="submission" date="2018-02" db="EMBL/GenBank/DDBJ databases">
        <title>Genome sequencing of Solimonas sp. HR-BB.</title>
        <authorList>
            <person name="Lee Y."/>
            <person name="Jeon C.O."/>
        </authorList>
    </citation>
    <scope>NUCLEOTIDE SEQUENCE [LARGE SCALE GENOMIC DNA]</scope>
    <source>
        <strain evidence="3">HR-U</strain>
    </source>
</reference>
<dbReference type="Proteomes" id="UP000239590">
    <property type="component" value="Unassembled WGS sequence"/>
</dbReference>
<feature type="transmembrane region" description="Helical" evidence="1">
    <location>
        <begin position="6"/>
        <end position="27"/>
    </location>
</feature>
<accession>A0A2S7IP68</accession>
<keyword evidence="1" id="KW-0812">Transmembrane</keyword>
<comment type="caution">
    <text evidence="2">The sequence shown here is derived from an EMBL/GenBank/DDBJ whole genome shotgun (WGS) entry which is preliminary data.</text>
</comment>
<evidence type="ECO:0000313" key="3">
    <source>
        <dbReference type="Proteomes" id="UP000239590"/>
    </source>
</evidence>
<feature type="transmembrane region" description="Helical" evidence="1">
    <location>
        <begin position="57"/>
        <end position="79"/>
    </location>
</feature>
<dbReference type="EMBL" id="PTRA01000001">
    <property type="protein sequence ID" value="PQA59523.1"/>
    <property type="molecule type" value="Genomic_DNA"/>
</dbReference>
<feature type="transmembrane region" description="Helical" evidence="1">
    <location>
        <begin position="123"/>
        <end position="148"/>
    </location>
</feature>
<keyword evidence="1" id="KW-0472">Membrane</keyword>
<evidence type="ECO:0008006" key="4">
    <source>
        <dbReference type="Google" id="ProtNLM"/>
    </source>
</evidence>
<evidence type="ECO:0000313" key="2">
    <source>
        <dbReference type="EMBL" id="PQA59523.1"/>
    </source>
</evidence>
<proteinExistence type="predicted"/>
<dbReference type="OrthoDB" id="673991at2"/>
<sequence>MNISELLVASIAGTSLMTLFMYLMSFLTDYKTKVINVLGTLLTFQTKPSGELSYSPLAVAVGTVAHYAVGFAFALAYGWLWSEEVLQPNLWGILILGTVSGILAVIFWWSFFKIHPKSPDLKLSAYLTAIFLAHYFFVAGVVWCYNFLRS</sequence>
<dbReference type="RefSeq" id="WP_104711078.1">
    <property type="nucleotide sequence ID" value="NZ_PTRA01000001.1"/>
</dbReference>